<dbReference type="RefSeq" id="XP_033385257.1">
    <property type="nucleotide sequence ID" value="XM_033521126.1"/>
</dbReference>
<dbReference type="Proteomes" id="UP000799778">
    <property type="component" value="Unassembled WGS sequence"/>
</dbReference>
<dbReference type="GeneID" id="54278523"/>
<dbReference type="EMBL" id="ML978068">
    <property type="protein sequence ID" value="KAF2016918.1"/>
    <property type="molecule type" value="Genomic_DNA"/>
</dbReference>
<proteinExistence type="predicted"/>
<evidence type="ECO:0008006" key="3">
    <source>
        <dbReference type="Google" id="ProtNLM"/>
    </source>
</evidence>
<evidence type="ECO:0000313" key="1">
    <source>
        <dbReference type="EMBL" id="KAF2016918.1"/>
    </source>
</evidence>
<evidence type="ECO:0000313" key="2">
    <source>
        <dbReference type="Proteomes" id="UP000799778"/>
    </source>
</evidence>
<name>A0A6A5XUC4_9PLEO</name>
<dbReference type="OrthoDB" id="3140657at2759"/>
<dbReference type="PANTHER" id="PTHR42057">
    <property type="entry name" value="F-BOX DOMAIN PROTEIN (AFU_ORTHOLOGUE AFUA_4G00200)"/>
    <property type="match status" value="1"/>
</dbReference>
<organism evidence="1 2">
    <name type="scientific">Aaosphaeria arxii CBS 175.79</name>
    <dbReference type="NCBI Taxonomy" id="1450172"/>
    <lineage>
        <taxon>Eukaryota</taxon>
        <taxon>Fungi</taxon>
        <taxon>Dikarya</taxon>
        <taxon>Ascomycota</taxon>
        <taxon>Pezizomycotina</taxon>
        <taxon>Dothideomycetes</taxon>
        <taxon>Pleosporomycetidae</taxon>
        <taxon>Pleosporales</taxon>
        <taxon>Pleosporales incertae sedis</taxon>
        <taxon>Aaosphaeria</taxon>
    </lineage>
</organism>
<sequence>MLINLQDGHPQDFWTDFPKLFLEPMQNNLKRLLLYSSLRIGFSPKVDFRSAHFPHLKSLTLGFFAFCRDWQFDWILSHADTLVEINLDSCSILFQVYYTTVNWLDEDGFPRGDVDPGEHVAEFNRSPPYQTRWYEVFQRFADELGLLREFRFGISDGWRSDESVRVGGGWQSVPRMPWEAERAIENQIFNGAYIAYMGWDDIYESCSEFDLEDLDDEERARVDPPPQCRDEDEAALRKLLEKLGKDGSLKKDDSKVDYSERFGWKTTNGDVVD</sequence>
<protein>
    <recommendedName>
        <fullName evidence="3">F-box domain-containing protein</fullName>
    </recommendedName>
</protein>
<dbReference type="PANTHER" id="PTHR42057:SF2">
    <property type="entry name" value="F-BOX DOMAIN PROTEIN (AFU_ORTHOLOGUE AFUA_4G00200)-RELATED"/>
    <property type="match status" value="1"/>
</dbReference>
<dbReference type="AlphaFoldDB" id="A0A6A5XUC4"/>
<reference evidence="1" key="1">
    <citation type="journal article" date="2020" name="Stud. Mycol.">
        <title>101 Dothideomycetes genomes: a test case for predicting lifestyles and emergence of pathogens.</title>
        <authorList>
            <person name="Haridas S."/>
            <person name="Albert R."/>
            <person name="Binder M."/>
            <person name="Bloem J."/>
            <person name="Labutti K."/>
            <person name="Salamov A."/>
            <person name="Andreopoulos B."/>
            <person name="Baker S."/>
            <person name="Barry K."/>
            <person name="Bills G."/>
            <person name="Bluhm B."/>
            <person name="Cannon C."/>
            <person name="Castanera R."/>
            <person name="Culley D."/>
            <person name="Daum C."/>
            <person name="Ezra D."/>
            <person name="Gonzalez J."/>
            <person name="Henrissat B."/>
            <person name="Kuo A."/>
            <person name="Liang C."/>
            <person name="Lipzen A."/>
            <person name="Lutzoni F."/>
            <person name="Magnuson J."/>
            <person name="Mondo S."/>
            <person name="Nolan M."/>
            <person name="Ohm R."/>
            <person name="Pangilinan J."/>
            <person name="Park H.-J."/>
            <person name="Ramirez L."/>
            <person name="Alfaro M."/>
            <person name="Sun H."/>
            <person name="Tritt A."/>
            <person name="Yoshinaga Y."/>
            <person name="Zwiers L.-H."/>
            <person name="Turgeon B."/>
            <person name="Goodwin S."/>
            <person name="Spatafora J."/>
            <person name="Crous P."/>
            <person name="Grigoriev I."/>
        </authorList>
    </citation>
    <scope>NUCLEOTIDE SEQUENCE</scope>
    <source>
        <strain evidence="1">CBS 175.79</strain>
    </source>
</reference>
<gene>
    <name evidence="1" type="ORF">BU24DRAFT_140639</name>
</gene>
<accession>A0A6A5XUC4</accession>
<keyword evidence="2" id="KW-1185">Reference proteome</keyword>